<dbReference type="InterPro" id="IPR013022">
    <property type="entry name" value="Xyl_isomerase-like_TIM-brl"/>
</dbReference>
<dbReference type="PANTHER" id="PTHR12110">
    <property type="entry name" value="HYDROXYPYRUVATE ISOMERASE"/>
    <property type="match status" value="1"/>
</dbReference>
<dbReference type="Pfam" id="PF01261">
    <property type="entry name" value="AP_endonuc_2"/>
    <property type="match status" value="1"/>
</dbReference>
<gene>
    <name evidence="2" type="ORF">BJY01DRAFT_68567</name>
</gene>
<evidence type="ECO:0000259" key="1">
    <source>
        <dbReference type="Pfam" id="PF01261"/>
    </source>
</evidence>
<sequence length="338" mass="38244">MFQPAIASPSVGHQTVHSITARLEAIASQGFKLVELVEDDIVFFARDHLGGVTSATKRLAATKIKLLCDTLHLKPFVLQPFWFYEGLEDPMEHAALISKLREWIELARILDIQMIQIPTNWRTEGITGDLEAIVRDLTEMAEIGLEQDPPISFAYEGVAWGTYIDTWQGTWEVVKRVNRSNFGLCLDTYHIVARVWGDPTRPGCKSPDGDQDLRKSMEELVSEVDVNKIFYVQLSDAELLDQPLFKGHPFYREDQKPRMAWSRNARLFPWEQNQRGCLPLEPVVGAIFNALDFRGIVSVETFSKDLLDDSLDVPSQFAARGMHAWNAAMQNIQGNGIN</sequence>
<organism evidence="2 3">
    <name type="scientific">Aspergillus pseudoustus</name>
    <dbReference type="NCBI Taxonomy" id="1810923"/>
    <lineage>
        <taxon>Eukaryota</taxon>
        <taxon>Fungi</taxon>
        <taxon>Dikarya</taxon>
        <taxon>Ascomycota</taxon>
        <taxon>Pezizomycotina</taxon>
        <taxon>Eurotiomycetes</taxon>
        <taxon>Eurotiomycetidae</taxon>
        <taxon>Eurotiales</taxon>
        <taxon>Aspergillaceae</taxon>
        <taxon>Aspergillus</taxon>
        <taxon>Aspergillus subgen. Nidulantes</taxon>
    </lineage>
</organism>
<reference evidence="2 3" key="1">
    <citation type="submission" date="2024-07" db="EMBL/GenBank/DDBJ databases">
        <title>Section-level genome sequencing and comparative genomics of Aspergillus sections Usti and Cavernicolus.</title>
        <authorList>
            <consortium name="Lawrence Berkeley National Laboratory"/>
            <person name="Nybo J.L."/>
            <person name="Vesth T.C."/>
            <person name="Theobald S."/>
            <person name="Frisvad J.C."/>
            <person name="Larsen T.O."/>
            <person name="Kjaerboelling I."/>
            <person name="Rothschild-Mancinelli K."/>
            <person name="Lyhne E.K."/>
            <person name="Kogle M.E."/>
            <person name="Barry K."/>
            <person name="Clum A."/>
            <person name="Na H."/>
            <person name="Ledsgaard L."/>
            <person name="Lin J."/>
            <person name="Lipzen A."/>
            <person name="Kuo A."/>
            <person name="Riley R."/>
            <person name="Mondo S."/>
            <person name="Labutti K."/>
            <person name="Haridas S."/>
            <person name="Pangalinan J."/>
            <person name="Salamov A.A."/>
            <person name="Simmons B.A."/>
            <person name="Magnuson J.K."/>
            <person name="Chen J."/>
            <person name="Drula E."/>
            <person name="Henrissat B."/>
            <person name="Wiebenga A."/>
            <person name="Lubbers R.J."/>
            <person name="Gomes A.C."/>
            <person name="Makela M.R."/>
            <person name="Stajich J."/>
            <person name="Grigoriev I.V."/>
            <person name="Mortensen U.H."/>
            <person name="De Vries R.P."/>
            <person name="Baker S.E."/>
            <person name="Andersen M.R."/>
        </authorList>
    </citation>
    <scope>NUCLEOTIDE SEQUENCE [LARGE SCALE GENOMIC DNA]</scope>
    <source>
        <strain evidence="2 3">CBS 123904</strain>
    </source>
</reference>
<feature type="domain" description="Xylose isomerase-like TIM barrel" evidence="1">
    <location>
        <begin position="23"/>
        <end position="305"/>
    </location>
</feature>
<dbReference type="SUPFAM" id="SSF51658">
    <property type="entry name" value="Xylose isomerase-like"/>
    <property type="match status" value="1"/>
</dbReference>
<keyword evidence="3" id="KW-1185">Reference proteome</keyword>
<dbReference type="InterPro" id="IPR036237">
    <property type="entry name" value="Xyl_isomerase-like_sf"/>
</dbReference>
<protein>
    <submittedName>
        <fullName evidence="2">Xylose isomerase-like protein</fullName>
    </submittedName>
</protein>
<dbReference type="EMBL" id="JBFXLU010000197">
    <property type="protein sequence ID" value="KAL2835653.1"/>
    <property type="molecule type" value="Genomic_DNA"/>
</dbReference>
<dbReference type="Proteomes" id="UP001610446">
    <property type="component" value="Unassembled WGS sequence"/>
</dbReference>
<comment type="caution">
    <text evidence="2">The sequence shown here is derived from an EMBL/GenBank/DDBJ whole genome shotgun (WGS) entry which is preliminary data.</text>
</comment>
<proteinExistence type="predicted"/>
<dbReference type="Gene3D" id="3.20.20.150">
    <property type="entry name" value="Divalent-metal-dependent TIM barrel enzymes"/>
    <property type="match status" value="1"/>
</dbReference>
<name>A0ABR4J6H7_9EURO</name>
<evidence type="ECO:0000313" key="3">
    <source>
        <dbReference type="Proteomes" id="UP001610446"/>
    </source>
</evidence>
<dbReference type="InterPro" id="IPR050312">
    <property type="entry name" value="IolE/XylAMocC-like"/>
</dbReference>
<accession>A0ABR4J6H7</accession>
<dbReference type="PANTHER" id="PTHR12110:SF21">
    <property type="entry name" value="XYLOSE ISOMERASE-LIKE TIM BARREL DOMAIN-CONTAINING PROTEIN"/>
    <property type="match status" value="1"/>
</dbReference>
<evidence type="ECO:0000313" key="2">
    <source>
        <dbReference type="EMBL" id="KAL2835653.1"/>
    </source>
</evidence>